<evidence type="ECO:0000259" key="5">
    <source>
        <dbReference type="Pfam" id="PF02782"/>
    </source>
</evidence>
<feature type="domain" description="Carbohydrate kinase FGGY C-terminal" evidence="5">
    <location>
        <begin position="278"/>
        <end position="475"/>
    </location>
</feature>
<dbReference type="Pfam" id="PF00370">
    <property type="entry name" value="FGGY_N"/>
    <property type="match status" value="1"/>
</dbReference>
<feature type="domain" description="Carbohydrate kinase FGGY N-terminal" evidence="4">
    <location>
        <begin position="17"/>
        <end position="240"/>
    </location>
</feature>
<dbReference type="InterPro" id="IPR050406">
    <property type="entry name" value="FGGY_Carb_Kinase"/>
</dbReference>
<dbReference type="SUPFAM" id="SSF53067">
    <property type="entry name" value="Actin-like ATPase domain"/>
    <property type="match status" value="2"/>
</dbReference>
<dbReference type="InterPro" id="IPR018485">
    <property type="entry name" value="FGGY_C"/>
</dbReference>
<keyword evidence="2" id="KW-0808">Transferase</keyword>
<dbReference type="AlphaFoldDB" id="A0A173Y7H0"/>
<evidence type="ECO:0000259" key="4">
    <source>
        <dbReference type="Pfam" id="PF00370"/>
    </source>
</evidence>
<evidence type="ECO:0000256" key="1">
    <source>
        <dbReference type="ARBA" id="ARBA00009156"/>
    </source>
</evidence>
<evidence type="ECO:0000313" key="6">
    <source>
        <dbReference type="EMBL" id="CUN60121.1"/>
    </source>
</evidence>
<accession>A0A173Y7H0</accession>
<proteinExistence type="inferred from homology"/>
<dbReference type="Gene3D" id="3.30.420.40">
    <property type="match status" value="2"/>
</dbReference>
<dbReference type="GO" id="GO:0016301">
    <property type="term" value="F:kinase activity"/>
    <property type="evidence" value="ECO:0007669"/>
    <property type="project" value="UniProtKB-KW"/>
</dbReference>
<name>A0A173Y7H0_9CLOT</name>
<keyword evidence="3 6" id="KW-0418">Kinase</keyword>
<dbReference type="PANTHER" id="PTHR43095">
    <property type="entry name" value="SUGAR KINASE"/>
    <property type="match status" value="1"/>
</dbReference>
<dbReference type="GO" id="GO:0005975">
    <property type="term" value="P:carbohydrate metabolic process"/>
    <property type="evidence" value="ECO:0007669"/>
    <property type="project" value="InterPro"/>
</dbReference>
<dbReference type="InterPro" id="IPR043129">
    <property type="entry name" value="ATPase_NBD"/>
</dbReference>
<evidence type="ECO:0000256" key="2">
    <source>
        <dbReference type="ARBA" id="ARBA00022679"/>
    </source>
</evidence>
<dbReference type="Proteomes" id="UP000095558">
    <property type="component" value="Unassembled WGS sequence"/>
</dbReference>
<dbReference type="OrthoDB" id="9760563at2"/>
<dbReference type="EMBL" id="CYZV01000002">
    <property type="protein sequence ID" value="CUN60121.1"/>
    <property type="molecule type" value="Genomic_DNA"/>
</dbReference>
<reference evidence="6 7" key="1">
    <citation type="submission" date="2015-09" db="EMBL/GenBank/DDBJ databases">
        <authorList>
            <consortium name="Pathogen Informatics"/>
        </authorList>
    </citation>
    <scope>NUCLEOTIDE SEQUENCE [LARGE SCALE GENOMIC DNA]</scope>
    <source>
        <strain evidence="6 7">2789STDY5834855</strain>
    </source>
</reference>
<dbReference type="Pfam" id="PF02782">
    <property type="entry name" value="FGGY_C"/>
    <property type="match status" value="1"/>
</dbReference>
<protein>
    <submittedName>
        <fullName evidence="6">Pentulose/hexulose kinase</fullName>
    </submittedName>
</protein>
<dbReference type="CDD" id="cd07809">
    <property type="entry name" value="ASKHA_NBD_FGGY_BaXK-like"/>
    <property type="match status" value="1"/>
</dbReference>
<comment type="similarity">
    <text evidence="1">Belongs to the FGGY kinase family.</text>
</comment>
<dbReference type="PANTHER" id="PTHR43095:SF5">
    <property type="entry name" value="XYLULOSE KINASE"/>
    <property type="match status" value="1"/>
</dbReference>
<dbReference type="InterPro" id="IPR018484">
    <property type="entry name" value="FGGY_N"/>
</dbReference>
<organism evidence="6 7">
    <name type="scientific">Clostridium disporicum</name>
    <dbReference type="NCBI Taxonomy" id="84024"/>
    <lineage>
        <taxon>Bacteria</taxon>
        <taxon>Bacillati</taxon>
        <taxon>Bacillota</taxon>
        <taxon>Clostridia</taxon>
        <taxon>Eubacteriales</taxon>
        <taxon>Clostridiaceae</taxon>
        <taxon>Clostridium</taxon>
    </lineage>
</organism>
<dbReference type="RefSeq" id="WP_055275068.1">
    <property type="nucleotide sequence ID" value="NZ_CYZV01000002.1"/>
</dbReference>
<evidence type="ECO:0000313" key="7">
    <source>
        <dbReference type="Proteomes" id="UP000095558"/>
    </source>
</evidence>
<gene>
    <name evidence="6" type="ORF">ERS852470_00299</name>
</gene>
<sequence length="535" mass="58915">MSRLEEVKKTIESGKAVLGIELGSTRIKAVLVDQMGTVIETGGFDWENSLVNGIWTYSLEEVWTGIQKCYKDLSDKVKEKYDITIKRLASMGISAMMHGYLPFNKEGKQLVEFRTWRNNITGQAADKLTDLFQYNIPQRWSIAHLYQAILNNEEHVKSIDFLTTLAGYVHWKLTDKKVMGIGEASGMFPIDLDKKSFNQDMISKFDVLIASNEYEWNLASILPKVLVAGEDAGVLTQEGALLLDPSGELQYGAKLCPPEGDAGTGMVATNSVAKKTGNVSAGTSAFAMVVLENELSKVHKELDMVTTPTGALVAMAHSNNCTSDINAWMGIFNQCLESFGVNVKASELYKTLFEKALDGDDDCGDLMSYCFYSGEHGVGLTEGCPMFLHPANAKFSLANFMRVQLYTCFGAMKLGMDILTKEENVKIDKILGHGGIFKTKGVAQSILSAAINVPVVVMETAGEGGAWGIALLALYLDKKQENNSLEEFLNNTIFGEAEAITIEPNENMVIGYEKFLENYKKGLTIEQEAVEYLKK</sequence>
<evidence type="ECO:0000256" key="3">
    <source>
        <dbReference type="ARBA" id="ARBA00022777"/>
    </source>
</evidence>